<dbReference type="Pfam" id="PF00126">
    <property type="entry name" value="HTH_1"/>
    <property type="match status" value="1"/>
</dbReference>
<comment type="caution">
    <text evidence="6">The sequence shown here is derived from an EMBL/GenBank/DDBJ whole genome shotgun (WGS) entry which is preliminary data.</text>
</comment>
<accession>A0ABS7PTI5</accession>
<dbReference type="InterPro" id="IPR000847">
    <property type="entry name" value="LysR_HTH_N"/>
</dbReference>
<keyword evidence="2" id="KW-0805">Transcription regulation</keyword>
<gene>
    <name evidence="6" type="ORF">K7G82_15510</name>
</gene>
<keyword evidence="3" id="KW-0238">DNA-binding</keyword>
<dbReference type="Gene3D" id="3.40.190.290">
    <property type="match status" value="1"/>
</dbReference>
<protein>
    <submittedName>
        <fullName evidence="6">LysR family transcriptional regulator</fullName>
    </submittedName>
</protein>
<dbReference type="Pfam" id="PF03466">
    <property type="entry name" value="LysR_substrate"/>
    <property type="match status" value="1"/>
</dbReference>
<reference evidence="6 7" key="1">
    <citation type="submission" date="2021-08" db="EMBL/GenBank/DDBJ databases">
        <authorList>
            <person name="Tuo L."/>
        </authorList>
    </citation>
    <scope>NUCLEOTIDE SEQUENCE [LARGE SCALE GENOMIC DNA]</scope>
    <source>
        <strain evidence="6 7">JCM 31229</strain>
    </source>
</reference>
<dbReference type="SUPFAM" id="SSF53850">
    <property type="entry name" value="Periplasmic binding protein-like II"/>
    <property type="match status" value="1"/>
</dbReference>
<dbReference type="Proteomes" id="UP000706039">
    <property type="component" value="Unassembled WGS sequence"/>
</dbReference>
<dbReference type="PANTHER" id="PTHR30126">
    <property type="entry name" value="HTH-TYPE TRANSCRIPTIONAL REGULATOR"/>
    <property type="match status" value="1"/>
</dbReference>
<evidence type="ECO:0000313" key="7">
    <source>
        <dbReference type="Proteomes" id="UP000706039"/>
    </source>
</evidence>
<dbReference type="PANTHER" id="PTHR30126:SF94">
    <property type="entry name" value="LYSR FAMILY TRANSCRIPTIONAL REGULATOR"/>
    <property type="match status" value="1"/>
</dbReference>
<keyword evidence="4" id="KW-0804">Transcription</keyword>
<dbReference type="Gene3D" id="1.10.10.10">
    <property type="entry name" value="Winged helix-like DNA-binding domain superfamily/Winged helix DNA-binding domain"/>
    <property type="match status" value="1"/>
</dbReference>
<dbReference type="InterPro" id="IPR005119">
    <property type="entry name" value="LysR_subst-bd"/>
</dbReference>
<feature type="domain" description="HTH lysR-type" evidence="5">
    <location>
        <begin position="1"/>
        <end position="58"/>
    </location>
</feature>
<evidence type="ECO:0000313" key="6">
    <source>
        <dbReference type="EMBL" id="MBY8823712.1"/>
    </source>
</evidence>
<evidence type="ECO:0000256" key="1">
    <source>
        <dbReference type="ARBA" id="ARBA00009437"/>
    </source>
</evidence>
<dbReference type="RefSeq" id="WP_222990822.1">
    <property type="nucleotide sequence ID" value="NZ_JAINVV010000007.1"/>
</dbReference>
<evidence type="ECO:0000256" key="2">
    <source>
        <dbReference type="ARBA" id="ARBA00023015"/>
    </source>
</evidence>
<name>A0ABS7PTI5_9SPHN</name>
<dbReference type="PROSITE" id="PS50931">
    <property type="entry name" value="HTH_LYSR"/>
    <property type="match status" value="1"/>
</dbReference>
<dbReference type="InterPro" id="IPR036390">
    <property type="entry name" value="WH_DNA-bd_sf"/>
</dbReference>
<dbReference type="EMBL" id="JAINVV010000007">
    <property type="protein sequence ID" value="MBY8823712.1"/>
    <property type="molecule type" value="Genomic_DNA"/>
</dbReference>
<dbReference type="InterPro" id="IPR036388">
    <property type="entry name" value="WH-like_DNA-bd_sf"/>
</dbReference>
<evidence type="ECO:0000259" key="5">
    <source>
        <dbReference type="PROSITE" id="PS50931"/>
    </source>
</evidence>
<keyword evidence="7" id="KW-1185">Reference proteome</keyword>
<evidence type="ECO:0000256" key="3">
    <source>
        <dbReference type="ARBA" id="ARBA00023125"/>
    </source>
</evidence>
<proteinExistence type="inferred from homology"/>
<organism evidence="6 7">
    <name type="scientific">Sphingomonas colocasiae</name>
    <dbReference type="NCBI Taxonomy" id="1848973"/>
    <lineage>
        <taxon>Bacteria</taxon>
        <taxon>Pseudomonadati</taxon>
        <taxon>Pseudomonadota</taxon>
        <taxon>Alphaproteobacteria</taxon>
        <taxon>Sphingomonadales</taxon>
        <taxon>Sphingomonadaceae</taxon>
        <taxon>Sphingomonas</taxon>
    </lineage>
</organism>
<dbReference type="PRINTS" id="PR00039">
    <property type="entry name" value="HTHLYSR"/>
</dbReference>
<evidence type="ECO:0000256" key="4">
    <source>
        <dbReference type="ARBA" id="ARBA00023163"/>
    </source>
</evidence>
<dbReference type="SUPFAM" id="SSF46785">
    <property type="entry name" value="Winged helix' DNA-binding domain"/>
    <property type="match status" value="1"/>
</dbReference>
<dbReference type="CDD" id="cd05466">
    <property type="entry name" value="PBP2_LTTR_substrate"/>
    <property type="match status" value="1"/>
</dbReference>
<comment type="similarity">
    <text evidence="1">Belongs to the LysR transcriptional regulatory family.</text>
</comment>
<sequence length="301" mass="33484">MTLNQLRSFIAVARHNGFTAAARALKMSQTTITSQIQTLEEEHKVRLFERRGRRIELTQVGDQLLQIARQMIDLEDDAAMMLKDSADLRSGALKIGAVSPFHVIEMIEAFNASYPDVYLSTALGNSESVLRELANYSCDVGILAHDTDDDRYHVQHYASYPVMAFVRRDHRLAALKSIELADLAKEKLLMRERGSTTRRALEEGLAAIGASPRVAMEIGSREAIREAVIRGLGIGTVSESEYVPDEQLHPLPIAGAPVLTHIHVCCLRERRRSRIIAAFFDALRQTRAGKRRVRGGVVAEG</sequence>